<proteinExistence type="predicted"/>
<protein>
    <submittedName>
        <fullName evidence="1">Uncharacterized protein</fullName>
    </submittedName>
</protein>
<evidence type="ECO:0000313" key="1">
    <source>
        <dbReference type="EMBL" id="SOZ67984.1"/>
    </source>
</evidence>
<organism evidence="1 2">
    <name type="scientific">Cupriavidus taiwanensis</name>
    <dbReference type="NCBI Taxonomy" id="164546"/>
    <lineage>
        <taxon>Bacteria</taxon>
        <taxon>Pseudomonadati</taxon>
        <taxon>Pseudomonadota</taxon>
        <taxon>Betaproteobacteria</taxon>
        <taxon>Burkholderiales</taxon>
        <taxon>Burkholderiaceae</taxon>
        <taxon>Cupriavidus</taxon>
    </lineage>
</organism>
<comment type="caution">
    <text evidence="1">The sequence shown here is derived from an EMBL/GenBank/DDBJ whole genome shotgun (WGS) entry which is preliminary data.</text>
</comment>
<evidence type="ECO:0000313" key="2">
    <source>
        <dbReference type="Proteomes" id="UP000256952"/>
    </source>
</evidence>
<reference evidence="1 2" key="1">
    <citation type="submission" date="2018-01" db="EMBL/GenBank/DDBJ databases">
        <authorList>
            <person name="Clerissi C."/>
        </authorList>
    </citation>
    <scope>NUCLEOTIDE SEQUENCE [LARGE SCALE GENOMIC DNA]</scope>
    <source>
        <strain evidence="1">Cupriavidus taiwanensis STM 8556</strain>
    </source>
</reference>
<dbReference type="EMBL" id="OFTH01000036">
    <property type="protein sequence ID" value="SOZ67984.1"/>
    <property type="molecule type" value="Genomic_DNA"/>
</dbReference>
<gene>
    <name evidence="1" type="ORF">CBM2613_B110122</name>
</gene>
<dbReference type="Proteomes" id="UP000256952">
    <property type="component" value="Chromosome CBM2613_b"/>
</dbReference>
<dbReference type="AlphaFoldDB" id="A0A976G3U3"/>
<name>A0A976G3U3_9BURK</name>
<accession>A0A976G3U3</accession>
<sequence>MQNSDPPLSSCSIRTETISPLGIVLQRHLQRPLAVGQKLLVTRRTTGPRIACVARLLKDKGIIRVDCACCFNIFRPDGPLASFHDKVTKEGPRQSNGQHQYAQDAGKLPTDLRNHHIAQRCLRRNGQRQRWEWEALRAFFHVAAYHLPVLKHCAPASTTIHPDGERIAHKALLI</sequence>